<evidence type="ECO:0000256" key="2">
    <source>
        <dbReference type="ARBA" id="ARBA00033753"/>
    </source>
</evidence>
<sequence>MTARAGEEALGFDPGDRSFAGVAAIGRIRSAWRAGDCPRNLRQARERGGGHARLEIDAPYRPGLAGLAEGQWIWLLAWYGDRRRDLIVQAPAHAEGPRGTFALRSPVRPNPVALQLVRITTLDAETGRLEIDATDAFDGTPLLDIKPWLDTVDRPPGP</sequence>
<evidence type="ECO:0000259" key="3">
    <source>
        <dbReference type="PROSITE" id="PS51668"/>
    </source>
</evidence>
<keyword evidence="4" id="KW-0489">Methyltransferase</keyword>
<dbReference type="InterPro" id="IPR040372">
    <property type="entry name" value="YaeB-like"/>
</dbReference>
<accession>A0A365U9W6</accession>
<keyword evidence="4" id="KW-0808">Transferase</keyword>
<evidence type="ECO:0000256" key="1">
    <source>
        <dbReference type="ARBA" id="ARBA00022691"/>
    </source>
</evidence>
<dbReference type="OrthoDB" id="9804309at2"/>
<reference evidence="4 5" key="1">
    <citation type="submission" date="2018-07" db="EMBL/GenBank/DDBJ databases">
        <title>Rhodosalinus sp. strain E84T genomic sequence and assembly.</title>
        <authorList>
            <person name="Liu Z.-W."/>
            <person name="Lu D.-C."/>
        </authorList>
    </citation>
    <scope>NUCLEOTIDE SEQUENCE [LARGE SCALE GENOMIC DNA]</scope>
    <source>
        <strain evidence="4 5">E84</strain>
    </source>
</reference>
<evidence type="ECO:0000313" key="5">
    <source>
        <dbReference type="Proteomes" id="UP000253370"/>
    </source>
</evidence>
<dbReference type="GO" id="GO:0008168">
    <property type="term" value="F:methyltransferase activity"/>
    <property type="evidence" value="ECO:0007669"/>
    <property type="project" value="UniProtKB-KW"/>
</dbReference>
<dbReference type="PANTHER" id="PTHR12818:SF0">
    <property type="entry name" value="TRNA (ADENINE(37)-N6)-METHYLTRANSFERASE"/>
    <property type="match status" value="1"/>
</dbReference>
<comment type="similarity">
    <text evidence="2">Belongs to the tRNA methyltransferase O family.</text>
</comment>
<dbReference type="AlphaFoldDB" id="A0A365U9W6"/>
<proteinExistence type="inferred from homology"/>
<dbReference type="SUPFAM" id="SSF118196">
    <property type="entry name" value="YaeB-like"/>
    <property type="match status" value="1"/>
</dbReference>
<protein>
    <submittedName>
        <fullName evidence="4">tRNA (N6-threonylcarbamoyladenosine(37)-N6)-methyltransferase TrmO</fullName>
    </submittedName>
</protein>
<dbReference type="RefSeq" id="WP_113289017.1">
    <property type="nucleotide sequence ID" value="NZ_QNTQ01000006.1"/>
</dbReference>
<dbReference type="EMBL" id="QNTQ01000006">
    <property type="protein sequence ID" value="RBI85759.1"/>
    <property type="molecule type" value="Genomic_DNA"/>
</dbReference>
<feature type="domain" description="TsaA-like" evidence="3">
    <location>
        <begin position="22"/>
        <end position="157"/>
    </location>
</feature>
<keyword evidence="5" id="KW-1185">Reference proteome</keyword>
<dbReference type="PANTHER" id="PTHR12818">
    <property type="entry name" value="TRNA (ADENINE(37)-N6)-METHYLTRANSFERASE"/>
    <property type="match status" value="1"/>
</dbReference>
<dbReference type="InterPro" id="IPR036414">
    <property type="entry name" value="YaeB_N_sf"/>
</dbReference>
<dbReference type="InterPro" id="IPR023370">
    <property type="entry name" value="TrmO-like_N"/>
</dbReference>
<dbReference type="Proteomes" id="UP000253370">
    <property type="component" value="Unassembled WGS sequence"/>
</dbReference>
<dbReference type="PROSITE" id="PS51668">
    <property type="entry name" value="TSAA_2"/>
    <property type="match status" value="1"/>
</dbReference>
<keyword evidence="1" id="KW-0949">S-adenosyl-L-methionine</keyword>
<comment type="caution">
    <text evidence="4">The sequence shown here is derived from an EMBL/GenBank/DDBJ whole genome shotgun (WGS) entry which is preliminary data.</text>
</comment>
<dbReference type="GO" id="GO:0032259">
    <property type="term" value="P:methylation"/>
    <property type="evidence" value="ECO:0007669"/>
    <property type="project" value="UniProtKB-KW"/>
</dbReference>
<dbReference type="Gene3D" id="2.40.30.70">
    <property type="entry name" value="YaeB-like"/>
    <property type="match status" value="1"/>
</dbReference>
<name>A0A365U9W6_9RHOB</name>
<dbReference type="Pfam" id="PF01980">
    <property type="entry name" value="TrmO_N"/>
    <property type="match status" value="1"/>
</dbReference>
<organism evidence="4 5">
    <name type="scientific">Rhodosalinus halophilus</name>
    <dbReference type="NCBI Taxonomy" id="2259333"/>
    <lineage>
        <taxon>Bacteria</taxon>
        <taxon>Pseudomonadati</taxon>
        <taxon>Pseudomonadota</taxon>
        <taxon>Alphaproteobacteria</taxon>
        <taxon>Rhodobacterales</taxon>
        <taxon>Paracoccaceae</taxon>
        <taxon>Rhodosalinus</taxon>
    </lineage>
</organism>
<dbReference type="InterPro" id="IPR036413">
    <property type="entry name" value="YaeB-like_sf"/>
</dbReference>
<gene>
    <name evidence="4" type="ORF">DRV85_08515</name>
</gene>
<evidence type="ECO:0000313" key="4">
    <source>
        <dbReference type="EMBL" id="RBI85759.1"/>
    </source>
</evidence>